<evidence type="ECO:0000313" key="10">
    <source>
        <dbReference type="Proteomes" id="UP000603141"/>
    </source>
</evidence>
<dbReference type="PANTHER" id="PTHR30558:SF3">
    <property type="entry name" value="BIOPOLYMER TRANSPORT PROTEIN EXBD-RELATED"/>
    <property type="match status" value="1"/>
</dbReference>
<evidence type="ECO:0000256" key="2">
    <source>
        <dbReference type="ARBA" id="ARBA00005811"/>
    </source>
</evidence>
<evidence type="ECO:0000256" key="1">
    <source>
        <dbReference type="ARBA" id="ARBA00004162"/>
    </source>
</evidence>
<keyword evidence="7" id="KW-0653">Protein transport</keyword>
<dbReference type="Pfam" id="PF02472">
    <property type="entry name" value="ExbD"/>
    <property type="match status" value="1"/>
</dbReference>
<proteinExistence type="inferred from homology"/>
<dbReference type="EMBL" id="JAENIJ010000006">
    <property type="protein sequence ID" value="MBK1881805.1"/>
    <property type="molecule type" value="Genomic_DNA"/>
</dbReference>
<dbReference type="GO" id="GO:0015031">
    <property type="term" value="P:protein transport"/>
    <property type="evidence" value="ECO:0007669"/>
    <property type="project" value="UniProtKB-KW"/>
</dbReference>
<dbReference type="RefSeq" id="WP_200268326.1">
    <property type="nucleotide sequence ID" value="NZ_JAENIJ010000006.1"/>
</dbReference>
<dbReference type="GO" id="GO:0005886">
    <property type="term" value="C:plasma membrane"/>
    <property type="evidence" value="ECO:0007669"/>
    <property type="project" value="UniProtKB-SubCell"/>
</dbReference>
<comment type="caution">
    <text evidence="9">The sequence shown here is derived from an EMBL/GenBank/DDBJ whole genome shotgun (WGS) entry which is preliminary data.</text>
</comment>
<keyword evidence="6 8" id="KW-0472">Membrane</keyword>
<comment type="similarity">
    <text evidence="2 7">Belongs to the ExbD/TolR family.</text>
</comment>
<protein>
    <submittedName>
        <fullName evidence="9">Biopolymer transporter ExbD</fullName>
    </submittedName>
</protein>
<evidence type="ECO:0000313" key="9">
    <source>
        <dbReference type="EMBL" id="MBK1881805.1"/>
    </source>
</evidence>
<dbReference type="GO" id="GO:0022857">
    <property type="term" value="F:transmembrane transporter activity"/>
    <property type="evidence" value="ECO:0007669"/>
    <property type="project" value="InterPro"/>
</dbReference>
<evidence type="ECO:0000256" key="4">
    <source>
        <dbReference type="ARBA" id="ARBA00022692"/>
    </source>
</evidence>
<accession>A0A934S5T9</accession>
<feature type="transmembrane region" description="Helical" evidence="8">
    <location>
        <begin position="12"/>
        <end position="31"/>
    </location>
</feature>
<evidence type="ECO:0000256" key="5">
    <source>
        <dbReference type="ARBA" id="ARBA00022989"/>
    </source>
</evidence>
<evidence type="ECO:0000256" key="7">
    <source>
        <dbReference type="RuleBase" id="RU003879"/>
    </source>
</evidence>
<dbReference type="Proteomes" id="UP000603141">
    <property type="component" value="Unassembled WGS sequence"/>
</dbReference>
<reference evidence="9" key="1">
    <citation type="submission" date="2021-01" db="EMBL/GenBank/DDBJ databases">
        <title>Modified the classification status of verrucomicrobia.</title>
        <authorList>
            <person name="Feng X."/>
        </authorList>
    </citation>
    <scope>NUCLEOTIDE SEQUENCE</scope>
    <source>
        <strain evidence="9">KCTC 22041</strain>
    </source>
</reference>
<evidence type="ECO:0000256" key="6">
    <source>
        <dbReference type="ARBA" id="ARBA00023136"/>
    </source>
</evidence>
<organism evidence="9 10">
    <name type="scientific">Luteolibacter pohnpeiensis</name>
    <dbReference type="NCBI Taxonomy" id="454153"/>
    <lineage>
        <taxon>Bacteria</taxon>
        <taxon>Pseudomonadati</taxon>
        <taxon>Verrucomicrobiota</taxon>
        <taxon>Verrucomicrobiia</taxon>
        <taxon>Verrucomicrobiales</taxon>
        <taxon>Verrucomicrobiaceae</taxon>
        <taxon>Luteolibacter</taxon>
    </lineage>
</organism>
<dbReference type="Gene3D" id="3.30.420.270">
    <property type="match status" value="1"/>
</dbReference>
<comment type="subcellular location">
    <subcellularLocation>
        <location evidence="1">Cell membrane</location>
        <topology evidence="1">Single-pass membrane protein</topology>
    </subcellularLocation>
    <subcellularLocation>
        <location evidence="7">Cell membrane</location>
        <topology evidence="7">Single-pass type II membrane protein</topology>
    </subcellularLocation>
</comment>
<keyword evidence="7" id="KW-0813">Transport</keyword>
<dbReference type="InterPro" id="IPR003400">
    <property type="entry name" value="ExbD"/>
</dbReference>
<evidence type="ECO:0000256" key="3">
    <source>
        <dbReference type="ARBA" id="ARBA00022475"/>
    </source>
</evidence>
<dbReference type="PANTHER" id="PTHR30558">
    <property type="entry name" value="EXBD MEMBRANE COMPONENT OF PMF-DRIVEN MACROMOLECULE IMPORT SYSTEM"/>
    <property type="match status" value="1"/>
</dbReference>
<keyword evidence="3" id="KW-1003">Cell membrane</keyword>
<dbReference type="AlphaFoldDB" id="A0A934S5T9"/>
<name>A0A934S5T9_9BACT</name>
<gene>
    <name evidence="9" type="ORF">JIN85_05230</name>
</gene>
<keyword evidence="5 8" id="KW-1133">Transmembrane helix</keyword>
<keyword evidence="10" id="KW-1185">Reference proteome</keyword>
<evidence type="ECO:0000256" key="8">
    <source>
        <dbReference type="SAM" id="Phobius"/>
    </source>
</evidence>
<keyword evidence="4 7" id="KW-0812">Transmembrane</keyword>
<sequence>MNLYRSSRTRAQIQVVPMIDILLILLIFFVVSTTFKKPREILSIDLPTVHEIPSDTTTEQRSVIAVDALGNITLDSLAVPEGLLESYLAAFQKQNPGRKLELEADRKLPLERLLSVWEALTKAGIPIKEVPARIKLPEKS</sequence>